<evidence type="ECO:0000259" key="3">
    <source>
        <dbReference type="Pfam" id="PF23598"/>
    </source>
</evidence>
<dbReference type="EMBL" id="JAAGAX010000010">
    <property type="protein sequence ID" value="KAF2301618.1"/>
    <property type="molecule type" value="Genomic_DNA"/>
</dbReference>
<keyword evidence="5" id="KW-1185">Reference proteome</keyword>
<dbReference type="Pfam" id="PF23598">
    <property type="entry name" value="LRR_14"/>
    <property type="match status" value="1"/>
</dbReference>
<comment type="caution">
    <text evidence="4">The sequence shown here is derived from an EMBL/GenBank/DDBJ whole genome shotgun (WGS) entry which is preliminary data.</text>
</comment>
<dbReference type="PANTHER" id="PTHR47186:SF40">
    <property type="entry name" value="NB-ARC DOMAIN-CONTAINING PROTEIN"/>
    <property type="match status" value="1"/>
</dbReference>
<dbReference type="SUPFAM" id="SSF52058">
    <property type="entry name" value="L domain-like"/>
    <property type="match status" value="1"/>
</dbReference>
<accession>A0A6A6LMY6</accession>
<feature type="domain" description="Disease resistance protein At4g27190-like leucine-rich repeats" evidence="2">
    <location>
        <begin position="289"/>
        <end position="393"/>
    </location>
</feature>
<keyword evidence="1" id="KW-0677">Repeat</keyword>
<sequence length="446" mass="50802">MHDVIRDMALWIACKCEKEKHKFFVEAGAQLTQLSEVGIWEGSKRMSLMANSFKRIHEVPRCPDLLTLFLSDNRLLRKIGDGFFQFMDILNVLDLSGTLIRELPMGISKLNSLQYLNLSGTLIRQLPVELKMLVNLKYLNLEENFELMRIPRGVISSLSSLQVLGMYNVGSLEVERGEDNILWEDNMLIEELQCLEHLNVLSSTIKRVSGLQSYVNTLTLLNCTRALRLELFPGPQSLNIWWLTNMKNLEVLVIVCGENSEDLVVDVVMEEIETHDDAGGGLGNSMISRETCFNSLNALNLTGSLRLKDLTWIILAPNLTHLFVRYNMHIEEIISVEKLDDVQVGDENFNPFFKLEYLILAELPELKSIYPKALSFPSLKIIDVYKCPQLKKLPLNSSSANGGKVKIEAEERWWKDVEWEDDSTKTTFLPCFVPSRFELVSIGGRG</sequence>
<name>A0A6A6LMY6_HEVBR</name>
<evidence type="ECO:0000259" key="2">
    <source>
        <dbReference type="Pfam" id="PF23247"/>
    </source>
</evidence>
<evidence type="ECO:0000256" key="1">
    <source>
        <dbReference type="ARBA" id="ARBA00022737"/>
    </source>
</evidence>
<dbReference type="InterPro" id="IPR032675">
    <property type="entry name" value="LRR_dom_sf"/>
</dbReference>
<dbReference type="Proteomes" id="UP000467840">
    <property type="component" value="Chromosome 4"/>
</dbReference>
<dbReference type="PANTHER" id="PTHR47186">
    <property type="entry name" value="LEUCINE-RICH REPEAT-CONTAINING PROTEIN 57"/>
    <property type="match status" value="1"/>
</dbReference>
<evidence type="ECO:0008006" key="6">
    <source>
        <dbReference type="Google" id="ProtNLM"/>
    </source>
</evidence>
<evidence type="ECO:0000313" key="5">
    <source>
        <dbReference type="Proteomes" id="UP000467840"/>
    </source>
</evidence>
<proteinExistence type="predicted"/>
<feature type="domain" description="Disease resistance R13L4/SHOC-2-like LRR" evidence="3">
    <location>
        <begin position="89"/>
        <end position="255"/>
    </location>
</feature>
<organism evidence="4 5">
    <name type="scientific">Hevea brasiliensis</name>
    <name type="common">Para rubber tree</name>
    <name type="synonym">Siphonia brasiliensis</name>
    <dbReference type="NCBI Taxonomy" id="3981"/>
    <lineage>
        <taxon>Eukaryota</taxon>
        <taxon>Viridiplantae</taxon>
        <taxon>Streptophyta</taxon>
        <taxon>Embryophyta</taxon>
        <taxon>Tracheophyta</taxon>
        <taxon>Spermatophyta</taxon>
        <taxon>Magnoliopsida</taxon>
        <taxon>eudicotyledons</taxon>
        <taxon>Gunneridae</taxon>
        <taxon>Pentapetalae</taxon>
        <taxon>rosids</taxon>
        <taxon>fabids</taxon>
        <taxon>Malpighiales</taxon>
        <taxon>Euphorbiaceae</taxon>
        <taxon>Crotonoideae</taxon>
        <taxon>Micrandreae</taxon>
        <taxon>Hevea</taxon>
    </lineage>
</organism>
<gene>
    <name evidence="4" type="ORF">GH714_028314</name>
</gene>
<dbReference type="InterPro" id="IPR057135">
    <property type="entry name" value="At4g27190-like_LRR"/>
</dbReference>
<dbReference type="Pfam" id="PF23247">
    <property type="entry name" value="LRR_RPS2"/>
    <property type="match status" value="1"/>
</dbReference>
<dbReference type="InterPro" id="IPR055414">
    <property type="entry name" value="LRR_R13L4/SHOC2-like"/>
</dbReference>
<protein>
    <recommendedName>
        <fullName evidence="6">NB-ARC domain-containing protein</fullName>
    </recommendedName>
</protein>
<dbReference type="Gene3D" id="3.80.10.10">
    <property type="entry name" value="Ribonuclease Inhibitor"/>
    <property type="match status" value="2"/>
</dbReference>
<evidence type="ECO:0000313" key="4">
    <source>
        <dbReference type="EMBL" id="KAF2301618.1"/>
    </source>
</evidence>
<reference evidence="4 5" key="1">
    <citation type="journal article" date="2020" name="Mol. Plant">
        <title>The Chromosome-Based Rubber Tree Genome Provides New Insights into Spurge Genome Evolution and Rubber Biosynthesis.</title>
        <authorList>
            <person name="Liu J."/>
            <person name="Shi C."/>
            <person name="Shi C.C."/>
            <person name="Li W."/>
            <person name="Zhang Q.J."/>
            <person name="Zhang Y."/>
            <person name="Li K."/>
            <person name="Lu H.F."/>
            <person name="Shi C."/>
            <person name="Zhu S.T."/>
            <person name="Xiao Z.Y."/>
            <person name="Nan H."/>
            <person name="Yue Y."/>
            <person name="Zhu X.G."/>
            <person name="Wu Y."/>
            <person name="Hong X.N."/>
            <person name="Fan G.Y."/>
            <person name="Tong Y."/>
            <person name="Zhang D."/>
            <person name="Mao C.L."/>
            <person name="Liu Y.L."/>
            <person name="Hao S.J."/>
            <person name="Liu W.Q."/>
            <person name="Lv M.Q."/>
            <person name="Zhang H.B."/>
            <person name="Liu Y."/>
            <person name="Hu-Tang G.R."/>
            <person name="Wang J.P."/>
            <person name="Wang J.H."/>
            <person name="Sun Y.H."/>
            <person name="Ni S.B."/>
            <person name="Chen W.B."/>
            <person name="Zhang X.C."/>
            <person name="Jiao Y.N."/>
            <person name="Eichler E.E."/>
            <person name="Li G.H."/>
            <person name="Liu X."/>
            <person name="Gao L.Z."/>
        </authorList>
    </citation>
    <scope>NUCLEOTIDE SEQUENCE [LARGE SCALE GENOMIC DNA]</scope>
    <source>
        <strain evidence="5">cv. GT1</strain>
        <tissue evidence="4">Leaf</tissue>
    </source>
</reference>
<dbReference type="AlphaFoldDB" id="A0A6A6LMY6"/>